<protein>
    <submittedName>
        <fullName evidence="1">Uncharacterized protein</fullName>
    </submittedName>
</protein>
<organism evidence="1 2">
    <name type="scientific">Fulvivirga imtechensis AK7</name>
    <dbReference type="NCBI Taxonomy" id="1237149"/>
    <lineage>
        <taxon>Bacteria</taxon>
        <taxon>Pseudomonadati</taxon>
        <taxon>Bacteroidota</taxon>
        <taxon>Cytophagia</taxon>
        <taxon>Cytophagales</taxon>
        <taxon>Fulvivirgaceae</taxon>
        <taxon>Fulvivirga</taxon>
    </lineage>
</organism>
<evidence type="ECO:0000313" key="2">
    <source>
        <dbReference type="Proteomes" id="UP000011135"/>
    </source>
</evidence>
<dbReference type="EMBL" id="AMZN01000143">
    <property type="protein sequence ID" value="ELR68121.1"/>
    <property type="molecule type" value="Genomic_DNA"/>
</dbReference>
<sequence>MLSGAGGFGVVGLGFSSFSFEVKKGFLLSSKCVKISAS</sequence>
<dbReference type="AlphaFoldDB" id="L8JGX6"/>
<name>L8JGX6_9BACT</name>
<dbReference type="Proteomes" id="UP000011135">
    <property type="component" value="Unassembled WGS sequence"/>
</dbReference>
<accession>L8JGX6</accession>
<comment type="caution">
    <text evidence="1">The sequence shown here is derived from an EMBL/GenBank/DDBJ whole genome shotgun (WGS) entry which is preliminary data.</text>
</comment>
<keyword evidence="2" id="KW-1185">Reference proteome</keyword>
<proteinExistence type="predicted"/>
<gene>
    <name evidence="1" type="ORF">C900_00931</name>
</gene>
<evidence type="ECO:0000313" key="1">
    <source>
        <dbReference type="EMBL" id="ELR68121.1"/>
    </source>
</evidence>
<reference evidence="1 2" key="1">
    <citation type="submission" date="2012-12" db="EMBL/GenBank/DDBJ databases">
        <title>Genome assembly of Fulvivirga imtechensis AK7.</title>
        <authorList>
            <person name="Nupur N."/>
            <person name="Khatri I."/>
            <person name="Kumar R."/>
            <person name="Subramanian S."/>
            <person name="Pinnaka A."/>
        </authorList>
    </citation>
    <scope>NUCLEOTIDE SEQUENCE [LARGE SCALE GENOMIC DNA]</scope>
    <source>
        <strain evidence="1 2">AK7</strain>
    </source>
</reference>